<evidence type="ECO:0000313" key="1">
    <source>
        <dbReference type="EMBL" id="OQR40506.1"/>
    </source>
</evidence>
<comment type="caution">
    <text evidence="1">The sequence shown here is derived from an EMBL/GenBank/DDBJ whole genome shotgun (WGS) entry which is preliminary data.</text>
</comment>
<organism evidence="1 2">
    <name type="scientific">Aliarcobacter cryaerophilus</name>
    <dbReference type="NCBI Taxonomy" id="28198"/>
    <lineage>
        <taxon>Bacteria</taxon>
        <taxon>Pseudomonadati</taxon>
        <taxon>Campylobacterota</taxon>
        <taxon>Epsilonproteobacteria</taxon>
        <taxon>Campylobacterales</taxon>
        <taxon>Arcobacteraceae</taxon>
        <taxon>Aliarcobacter</taxon>
    </lineage>
</organism>
<dbReference type="Proteomes" id="UP000192599">
    <property type="component" value="Unassembled WGS sequence"/>
</dbReference>
<dbReference type="AlphaFoldDB" id="A0A1V9V8V8"/>
<accession>A0A1V9V8V8</accession>
<reference evidence="1 2" key="1">
    <citation type="submission" date="2017-04" db="EMBL/GenBank/DDBJ databases">
        <title>Accumulation and expression of multiple antibiotic resistance genes in Arcobacter cryaerophilus that thrives in sewage.</title>
        <authorList>
            <person name="Millar J.A."/>
            <person name="Raghavan R."/>
        </authorList>
    </citation>
    <scope>NUCLEOTIDE SEQUENCE [LARGE SCALE GENOMIC DNA]</scope>
    <source>
        <strain evidence="1 2">AZT-1</strain>
    </source>
</reference>
<protein>
    <submittedName>
        <fullName evidence="1">Uncharacterized protein</fullName>
    </submittedName>
</protein>
<dbReference type="EMBL" id="LNTC01000414">
    <property type="protein sequence ID" value="OQR40506.1"/>
    <property type="molecule type" value="Genomic_DNA"/>
</dbReference>
<evidence type="ECO:0000313" key="2">
    <source>
        <dbReference type="Proteomes" id="UP000192599"/>
    </source>
</evidence>
<dbReference type="InterPro" id="IPR014127">
    <property type="entry name" value="CHP02757"/>
</dbReference>
<sequence>MGLLENRTYNLKSALEISQKLKEFDANDPIKYDFAIYRLGQEKII</sequence>
<proteinExistence type="predicted"/>
<dbReference type="Pfam" id="PF09674">
    <property type="entry name" value="DUF2400"/>
    <property type="match status" value="1"/>
</dbReference>
<name>A0A1V9V8V8_9BACT</name>
<gene>
    <name evidence="1" type="ORF">AS859_11405</name>
</gene>